<dbReference type="InterPro" id="IPR037103">
    <property type="entry name" value="Tubulin/FtsZ-like_C"/>
</dbReference>
<keyword evidence="5 8" id="KW-0342">GTP-binding</keyword>
<dbReference type="GO" id="GO:0003924">
    <property type="term" value="F:GTPase activity"/>
    <property type="evidence" value="ECO:0007669"/>
    <property type="project" value="UniProtKB-UniRule"/>
</dbReference>
<evidence type="ECO:0000256" key="5">
    <source>
        <dbReference type="ARBA" id="ARBA00023134"/>
    </source>
</evidence>
<evidence type="ECO:0000256" key="10">
    <source>
        <dbReference type="RuleBase" id="RU000631"/>
    </source>
</evidence>
<dbReference type="PANTHER" id="PTHR30314:SF3">
    <property type="entry name" value="MITOCHONDRIAL DIVISION PROTEIN FSZA"/>
    <property type="match status" value="1"/>
</dbReference>
<comment type="subunit">
    <text evidence="8">Homodimer. Polymerizes to form a dynamic ring structure in a strictly GTP-dependent manner. Interacts directly with several other division proteins.</text>
</comment>
<comment type="function">
    <text evidence="8 10">Essential cell division protein that forms a contractile ring structure (Z ring) at the future cell division site. The regulation of the ring assembly controls the timing and the location of cell division. One of the functions of the FtsZ ring is to recruit other cell division proteins to the septum to produce a new cell wall between the dividing cells. Binds GTP and shows GTPase activity.</text>
</comment>
<proteinExistence type="inferred from homology"/>
<feature type="binding site" evidence="8">
    <location>
        <position position="144"/>
    </location>
    <ligand>
        <name>GTP</name>
        <dbReference type="ChEBI" id="CHEBI:37565"/>
    </ligand>
</feature>
<keyword evidence="7 8" id="KW-0131">Cell cycle</keyword>
<dbReference type="GO" id="GO:0005525">
    <property type="term" value="F:GTP binding"/>
    <property type="evidence" value="ECO:0007669"/>
    <property type="project" value="UniProtKB-UniRule"/>
</dbReference>
<evidence type="ECO:0000256" key="4">
    <source>
        <dbReference type="ARBA" id="ARBA00022741"/>
    </source>
</evidence>
<dbReference type="NCBIfam" id="TIGR00065">
    <property type="entry name" value="ftsZ"/>
    <property type="match status" value="1"/>
</dbReference>
<dbReference type="SUPFAM" id="SSF52490">
    <property type="entry name" value="Tubulin nucleotide-binding domain-like"/>
    <property type="match status" value="1"/>
</dbReference>
<feature type="domain" description="Tubulin/FtsZ 2-layer sandwich" evidence="13">
    <location>
        <begin position="208"/>
        <end position="325"/>
    </location>
</feature>
<dbReference type="Gene3D" id="3.30.1330.20">
    <property type="entry name" value="Tubulin/FtsZ, C-terminal domain"/>
    <property type="match status" value="1"/>
</dbReference>
<keyword evidence="3 8" id="KW-0132">Cell division</keyword>
<dbReference type="InterPro" id="IPR018316">
    <property type="entry name" value="Tubulin/FtsZ_2-layer-sand-dom"/>
</dbReference>
<keyword evidence="2 8" id="KW-0963">Cytoplasm</keyword>
<dbReference type="SMART" id="SM00865">
    <property type="entry name" value="Tubulin_C"/>
    <property type="match status" value="1"/>
</dbReference>
<name>A0A7V3YG53_9BACT</name>
<dbReference type="InterPro" id="IPR036525">
    <property type="entry name" value="Tubulin/FtsZ_GTPase_sf"/>
</dbReference>
<dbReference type="GO" id="GO:0051258">
    <property type="term" value="P:protein polymerization"/>
    <property type="evidence" value="ECO:0007669"/>
    <property type="project" value="UniProtKB-UniRule"/>
</dbReference>
<dbReference type="Pfam" id="PF12327">
    <property type="entry name" value="FtsZ_C"/>
    <property type="match status" value="1"/>
</dbReference>
<evidence type="ECO:0000256" key="2">
    <source>
        <dbReference type="ARBA" id="ARBA00022490"/>
    </source>
</evidence>
<evidence type="ECO:0000256" key="1">
    <source>
        <dbReference type="ARBA" id="ARBA00009690"/>
    </source>
</evidence>
<evidence type="ECO:0000259" key="12">
    <source>
        <dbReference type="SMART" id="SM00864"/>
    </source>
</evidence>
<feature type="domain" description="Tubulin/FtsZ GTPase" evidence="12">
    <location>
        <begin position="14"/>
        <end position="206"/>
    </location>
</feature>
<dbReference type="GO" id="GO:0043093">
    <property type="term" value="P:FtsZ-dependent cytokinesis"/>
    <property type="evidence" value="ECO:0007669"/>
    <property type="project" value="UniProtKB-UniRule"/>
</dbReference>
<keyword evidence="4 8" id="KW-0547">Nucleotide-binding</keyword>
<dbReference type="PROSITE" id="PS01135">
    <property type="entry name" value="FTSZ_2"/>
    <property type="match status" value="1"/>
</dbReference>
<dbReference type="FunFam" id="3.40.50.1440:FF:000023">
    <property type="entry name" value="Cell division protein FtsZ"/>
    <property type="match status" value="1"/>
</dbReference>
<dbReference type="InterPro" id="IPR003008">
    <property type="entry name" value="Tubulin_FtsZ_GTPase"/>
</dbReference>
<dbReference type="Gene3D" id="3.40.50.1440">
    <property type="entry name" value="Tubulin/FtsZ, GTPase domain"/>
    <property type="match status" value="1"/>
</dbReference>
<dbReference type="EMBL" id="DTFV01000057">
    <property type="protein sequence ID" value="HGI30468.1"/>
    <property type="molecule type" value="Genomic_DNA"/>
</dbReference>
<reference evidence="14" key="1">
    <citation type="journal article" date="2020" name="mSystems">
        <title>Genome- and Community-Level Interaction Insights into Carbon Utilization and Element Cycling Functions of Hydrothermarchaeota in Hydrothermal Sediment.</title>
        <authorList>
            <person name="Zhou Z."/>
            <person name="Liu Y."/>
            <person name="Xu W."/>
            <person name="Pan J."/>
            <person name="Luo Z.H."/>
            <person name="Li M."/>
        </authorList>
    </citation>
    <scope>NUCLEOTIDE SEQUENCE [LARGE SCALE GENOMIC DNA]</scope>
    <source>
        <strain evidence="14">SpSt-747</strain>
    </source>
</reference>
<dbReference type="PANTHER" id="PTHR30314">
    <property type="entry name" value="CELL DIVISION PROTEIN FTSZ-RELATED"/>
    <property type="match status" value="1"/>
</dbReference>
<dbReference type="InterPro" id="IPR000158">
    <property type="entry name" value="Cell_div_FtsZ"/>
</dbReference>
<comment type="subcellular location">
    <subcellularLocation>
        <location evidence="8">Cytoplasm</location>
    </subcellularLocation>
    <text evidence="8">Assembles at midcell at the inner surface of the cytoplasmic membrane.</text>
</comment>
<dbReference type="AlphaFoldDB" id="A0A7V3YG53"/>
<evidence type="ECO:0000259" key="13">
    <source>
        <dbReference type="SMART" id="SM00865"/>
    </source>
</evidence>
<dbReference type="CDD" id="cd02201">
    <property type="entry name" value="FtsZ_type1"/>
    <property type="match status" value="1"/>
</dbReference>
<dbReference type="SUPFAM" id="SSF55307">
    <property type="entry name" value="Tubulin C-terminal domain-like"/>
    <property type="match status" value="1"/>
</dbReference>
<dbReference type="GO" id="GO:0005737">
    <property type="term" value="C:cytoplasm"/>
    <property type="evidence" value="ECO:0007669"/>
    <property type="project" value="UniProtKB-SubCell"/>
</dbReference>
<feature type="binding site" evidence="8">
    <location>
        <begin position="109"/>
        <end position="111"/>
    </location>
    <ligand>
        <name>GTP</name>
        <dbReference type="ChEBI" id="CHEBI:37565"/>
    </ligand>
</feature>
<evidence type="ECO:0000256" key="9">
    <source>
        <dbReference type="NCBIfam" id="TIGR00065"/>
    </source>
</evidence>
<feature type="binding site" evidence="8">
    <location>
        <position position="188"/>
    </location>
    <ligand>
        <name>GTP</name>
        <dbReference type="ChEBI" id="CHEBI:37565"/>
    </ligand>
</feature>
<dbReference type="PRINTS" id="PR00423">
    <property type="entry name" value="CELLDVISFTSZ"/>
</dbReference>
<evidence type="ECO:0000256" key="3">
    <source>
        <dbReference type="ARBA" id="ARBA00022618"/>
    </source>
</evidence>
<dbReference type="InterPro" id="IPR045061">
    <property type="entry name" value="FtsZ/CetZ"/>
</dbReference>
<comment type="caution">
    <text evidence="14">The sequence shown here is derived from an EMBL/GenBank/DDBJ whole genome shotgun (WGS) entry which is preliminary data.</text>
</comment>
<protein>
    <recommendedName>
        <fullName evidence="8 9">Cell division protein FtsZ</fullName>
    </recommendedName>
</protein>
<accession>A0A7V3YG53</accession>
<sequence>MALRRNQPTNGEVRIEVIGVGGGGGNAVNRMVEAGLKGVTFVAVNTDVQVLRRSLADVKLQIGAKLTRGLGAGANPEIGRKAAEEDRDRIFEVLEGADMVFITAGMGGGTGTGGAPVVARIAKELGILTVAVVTKPFSFEGPKRMHQAEEGIALLRQNVDALIVVPNDRLLQVVDGSVSLKEAFRIVDNVLLQGVKGITDLITVPGIINLDFADVRAILENAGMSLMGVGRASGEHKAKEAARMAVESPLLEIPFRGARGILFNVTGGANLTLWEVSQVAEVVSSAASEEANIIFGAVIDDHLKDELEITVIATGFDHAQEMERTQTPEFSEAFPPEDLDAPAFLRKTRKP</sequence>
<feature type="region of interest" description="Disordered" evidence="11">
    <location>
        <begin position="323"/>
        <end position="351"/>
    </location>
</feature>
<evidence type="ECO:0000313" key="14">
    <source>
        <dbReference type="EMBL" id="HGI30468.1"/>
    </source>
</evidence>
<dbReference type="InterPro" id="IPR020805">
    <property type="entry name" value="Cell_div_FtsZ_CS"/>
</dbReference>
<dbReference type="GO" id="GO:0000917">
    <property type="term" value="P:division septum assembly"/>
    <property type="evidence" value="ECO:0007669"/>
    <property type="project" value="UniProtKB-KW"/>
</dbReference>
<feature type="binding site" evidence="8">
    <location>
        <position position="140"/>
    </location>
    <ligand>
        <name>GTP</name>
        <dbReference type="ChEBI" id="CHEBI:37565"/>
    </ligand>
</feature>
<dbReference type="InterPro" id="IPR024757">
    <property type="entry name" value="FtsZ_C"/>
</dbReference>
<dbReference type="Pfam" id="PF00091">
    <property type="entry name" value="Tubulin"/>
    <property type="match status" value="1"/>
</dbReference>
<dbReference type="SMART" id="SM00864">
    <property type="entry name" value="Tubulin"/>
    <property type="match status" value="1"/>
</dbReference>
<keyword evidence="6 8" id="KW-0717">Septation</keyword>
<evidence type="ECO:0000256" key="7">
    <source>
        <dbReference type="ARBA" id="ARBA00023306"/>
    </source>
</evidence>
<feature type="binding site" evidence="8">
    <location>
        <begin position="22"/>
        <end position="26"/>
    </location>
    <ligand>
        <name>GTP</name>
        <dbReference type="ChEBI" id="CHEBI:37565"/>
    </ligand>
</feature>
<dbReference type="InterPro" id="IPR008280">
    <property type="entry name" value="Tub_FtsZ_C"/>
</dbReference>
<evidence type="ECO:0000256" key="6">
    <source>
        <dbReference type="ARBA" id="ARBA00023210"/>
    </source>
</evidence>
<dbReference type="PROSITE" id="PS01134">
    <property type="entry name" value="FTSZ_1"/>
    <property type="match status" value="1"/>
</dbReference>
<evidence type="ECO:0000256" key="8">
    <source>
        <dbReference type="HAMAP-Rule" id="MF_00909"/>
    </source>
</evidence>
<evidence type="ECO:0000256" key="11">
    <source>
        <dbReference type="SAM" id="MobiDB-lite"/>
    </source>
</evidence>
<gene>
    <name evidence="8 14" type="primary">ftsZ</name>
    <name evidence="14" type="ORF">ENV30_04060</name>
</gene>
<dbReference type="HAMAP" id="MF_00909">
    <property type="entry name" value="FtsZ"/>
    <property type="match status" value="1"/>
</dbReference>
<organism evidence="14">
    <name type="scientific">Candidatus Caldatribacterium californiense</name>
    <dbReference type="NCBI Taxonomy" id="1454726"/>
    <lineage>
        <taxon>Bacteria</taxon>
        <taxon>Pseudomonadati</taxon>
        <taxon>Atribacterota</taxon>
        <taxon>Atribacteria</taxon>
        <taxon>Atribacterales</taxon>
        <taxon>Candidatus Caldatribacteriaceae</taxon>
        <taxon>Candidatus Caldatribacterium</taxon>
    </lineage>
</organism>
<dbReference type="GO" id="GO:0032153">
    <property type="term" value="C:cell division site"/>
    <property type="evidence" value="ECO:0007669"/>
    <property type="project" value="UniProtKB-UniRule"/>
</dbReference>
<comment type="similarity">
    <text evidence="1 8 10">Belongs to the FtsZ family.</text>
</comment>